<accession>A0A3B1BMR7</accession>
<dbReference type="EMBL" id="UOFZ01000100">
    <property type="protein sequence ID" value="VAX13124.1"/>
    <property type="molecule type" value="Genomic_DNA"/>
</dbReference>
<evidence type="ECO:0000313" key="1">
    <source>
        <dbReference type="EMBL" id="VAX13124.1"/>
    </source>
</evidence>
<reference evidence="1" key="1">
    <citation type="submission" date="2018-06" db="EMBL/GenBank/DDBJ databases">
        <authorList>
            <person name="Zhirakovskaya E."/>
        </authorList>
    </citation>
    <scope>NUCLEOTIDE SEQUENCE</scope>
</reference>
<sequence length="66" mass="7484">MALHEDKQCPRCHQLFECKSGSITLCHCSETRLPAETLEALRLRYDDCLCPACLQQIQATMTTVEV</sequence>
<gene>
    <name evidence="1" type="ORF">MNBD_GAMMA24-1427</name>
</gene>
<dbReference type="AlphaFoldDB" id="A0A3B1BMR7"/>
<dbReference type="Pfam" id="PF14375">
    <property type="entry name" value="Cys_rich_CWC"/>
    <property type="match status" value="1"/>
</dbReference>
<organism evidence="1">
    <name type="scientific">hydrothermal vent metagenome</name>
    <dbReference type="NCBI Taxonomy" id="652676"/>
    <lineage>
        <taxon>unclassified sequences</taxon>
        <taxon>metagenomes</taxon>
        <taxon>ecological metagenomes</taxon>
    </lineage>
</organism>
<protein>
    <recommendedName>
        <fullName evidence="2">Cysteine-rich CWC</fullName>
    </recommendedName>
</protein>
<evidence type="ECO:0008006" key="2">
    <source>
        <dbReference type="Google" id="ProtNLM"/>
    </source>
</evidence>
<proteinExistence type="predicted"/>
<name>A0A3B1BMR7_9ZZZZ</name>
<dbReference type="InterPro" id="IPR032720">
    <property type="entry name" value="Cys_rich_CWC"/>
</dbReference>